<gene>
    <name evidence="2" type="ORF">FC70_GL000465</name>
</gene>
<dbReference type="PATRIC" id="fig|1423778.4.peg.484"/>
<feature type="coiled-coil region" evidence="1">
    <location>
        <begin position="21"/>
        <end position="87"/>
    </location>
</feature>
<comment type="caution">
    <text evidence="2">The sequence shown here is derived from an EMBL/GenBank/DDBJ whole genome shotgun (WGS) entry which is preliminary data.</text>
</comment>
<dbReference type="AlphaFoldDB" id="A0A0R1RM42"/>
<keyword evidence="3" id="KW-1185">Reference proteome</keyword>
<evidence type="ECO:0000256" key="1">
    <source>
        <dbReference type="SAM" id="Coils"/>
    </source>
</evidence>
<accession>A0A0R1RM42</accession>
<dbReference type="Proteomes" id="UP000051697">
    <property type="component" value="Unassembled WGS sequence"/>
</dbReference>
<proteinExistence type="predicted"/>
<sequence>MKKGFLLGLTVGGVAAFAAYQALSEEKKEELHDKIRNTKEDLKEQFADYALYAEDLIDDLVEESDFYDDVKEKVQTASDRLTDKKTEMLNKFNQDDFDDQTTSIREQLSAAMNDDDIIIDKTDEFVDDELNEETDKSEK</sequence>
<dbReference type="RefSeq" id="WP_057889411.1">
    <property type="nucleotide sequence ID" value="NZ_AZFE01000003.1"/>
</dbReference>
<reference evidence="2 3" key="1">
    <citation type="journal article" date="2015" name="Genome Announc.">
        <title>Expanding the biotechnology potential of lactobacilli through comparative genomics of 213 strains and associated genera.</title>
        <authorList>
            <person name="Sun Z."/>
            <person name="Harris H.M."/>
            <person name="McCann A."/>
            <person name="Guo C."/>
            <person name="Argimon S."/>
            <person name="Zhang W."/>
            <person name="Yang X."/>
            <person name="Jeffery I.B."/>
            <person name="Cooney J.C."/>
            <person name="Kagawa T.F."/>
            <person name="Liu W."/>
            <person name="Song Y."/>
            <person name="Salvetti E."/>
            <person name="Wrobel A."/>
            <person name="Rasinkangas P."/>
            <person name="Parkhill J."/>
            <person name="Rea M.C."/>
            <person name="O'Sullivan O."/>
            <person name="Ritari J."/>
            <person name="Douillard F.P."/>
            <person name="Paul Ross R."/>
            <person name="Yang R."/>
            <person name="Briner A.E."/>
            <person name="Felis G.E."/>
            <person name="de Vos W.M."/>
            <person name="Barrangou R."/>
            <person name="Klaenhammer T.R."/>
            <person name="Caufield P.W."/>
            <person name="Cui Y."/>
            <person name="Zhang H."/>
            <person name="O'Toole P.W."/>
        </authorList>
    </citation>
    <scope>NUCLEOTIDE SEQUENCE [LARGE SCALE GENOMIC DNA]</scope>
    <source>
        <strain evidence="2 3">DSM 15707</strain>
    </source>
</reference>
<protein>
    <recommendedName>
        <fullName evidence="4">YtxH domain-containing protein</fullName>
    </recommendedName>
</protein>
<dbReference type="STRING" id="1423778.FC70_GL000465"/>
<organism evidence="2 3">
    <name type="scientific">Paucilactobacillus oligofermentans DSM 15707 = LMG 22743</name>
    <dbReference type="NCBI Taxonomy" id="1423778"/>
    <lineage>
        <taxon>Bacteria</taxon>
        <taxon>Bacillati</taxon>
        <taxon>Bacillota</taxon>
        <taxon>Bacilli</taxon>
        <taxon>Lactobacillales</taxon>
        <taxon>Lactobacillaceae</taxon>
        <taxon>Paucilactobacillus</taxon>
    </lineage>
</organism>
<evidence type="ECO:0008006" key="4">
    <source>
        <dbReference type="Google" id="ProtNLM"/>
    </source>
</evidence>
<evidence type="ECO:0000313" key="2">
    <source>
        <dbReference type="EMBL" id="KRL57991.1"/>
    </source>
</evidence>
<dbReference type="KEGG" id="lol:LACOL_1229"/>
<keyword evidence="1" id="KW-0175">Coiled coil</keyword>
<dbReference type="OrthoDB" id="2329287at2"/>
<dbReference type="EMBL" id="AZFE01000003">
    <property type="protein sequence ID" value="KRL57991.1"/>
    <property type="molecule type" value="Genomic_DNA"/>
</dbReference>
<name>A0A0R1RM42_9LACO</name>
<evidence type="ECO:0000313" key="3">
    <source>
        <dbReference type="Proteomes" id="UP000051697"/>
    </source>
</evidence>